<accession>W6MTN0</accession>
<organism evidence="6 7">
    <name type="scientific">Kuraishia capsulata CBS 1993</name>
    <dbReference type="NCBI Taxonomy" id="1382522"/>
    <lineage>
        <taxon>Eukaryota</taxon>
        <taxon>Fungi</taxon>
        <taxon>Dikarya</taxon>
        <taxon>Ascomycota</taxon>
        <taxon>Saccharomycotina</taxon>
        <taxon>Pichiomycetes</taxon>
        <taxon>Pichiales</taxon>
        <taxon>Pichiaceae</taxon>
        <taxon>Kuraishia</taxon>
    </lineage>
</organism>
<feature type="repeat" description="WD" evidence="4">
    <location>
        <begin position="410"/>
        <end position="453"/>
    </location>
</feature>
<dbReference type="InterPro" id="IPR001680">
    <property type="entry name" value="WD40_rpt"/>
</dbReference>
<dbReference type="InterPro" id="IPR044285">
    <property type="entry name" value="PWP1"/>
</dbReference>
<dbReference type="PROSITE" id="PS00678">
    <property type="entry name" value="WD_REPEATS_1"/>
    <property type="match status" value="1"/>
</dbReference>
<dbReference type="InterPro" id="IPR015943">
    <property type="entry name" value="WD40/YVTN_repeat-like_dom_sf"/>
</dbReference>
<sequence>MISATAWVPRGFPSEFPEKYELNDEEMARIEAMSELHLGDARATLEEAQGAEEGIQSQLEIDDDLREYDLEHYDDDESADIDPDSGEALSMFPGLANNSRAKMHTGEDGQAHVSLGDANNEDEDDDDIELAEEDEEERQMEKADLQVLPTDNMVLAAKTEDDVSYLEVYVYDDGADENTHGVAPGHVREASLYVHHDLMLPAFPLCVEWVNFKPREAADSENIGNFAAIGTFDPTIEIWNLDSIDKAFPDVILGETDESTGVLSKKKKKTKKNAKHVTTHHTDAVLSLAHNKAYRSVLASTSADSTVKLWDLNQCVAAKSVAGLHGGKHVSSSTWVPEEGSVLLTGGYDGFAALSDVRIEGDSGVKRWGVNGEDVETVTWARDSQFYVGTDHGNVYCFDARGEDKPVWTLHAHDSGITSLQSNSAVSGMILTSAMSDKAAKLWKVQGNKPSMILSRDFGVGNVLTASFAPDLEVAGNVVIGGATAQGLTMWDVFSNRSVRAAFKEPLAELQALAADKASQSGSKSRLASKYRGDFDEVVVVVGQDDEDDDDEE</sequence>
<evidence type="ECO:0000256" key="2">
    <source>
        <dbReference type="ARBA" id="ARBA00022574"/>
    </source>
</evidence>
<dbReference type="GO" id="GO:0005634">
    <property type="term" value="C:nucleus"/>
    <property type="evidence" value="ECO:0007669"/>
    <property type="project" value="TreeGrafter"/>
</dbReference>
<evidence type="ECO:0000256" key="1">
    <source>
        <dbReference type="ARBA" id="ARBA00022553"/>
    </source>
</evidence>
<dbReference type="STRING" id="1382522.W6MTN0"/>
<dbReference type="OrthoDB" id="270624at2759"/>
<dbReference type="PANTHER" id="PTHR14091">
    <property type="entry name" value="PERIODIC TRYPTOPHAN PROTEIN 1"/>
    <property type="match status" value="1"/>
</dbReference>
<name>W6MTN0_9ASCO</name>
<dbReference type="SMART" id="SM00320">
    <property type="entry name" value="WD40"/>
    <property type="match status" value="4"/>
</dbReference>
<dbReference type="PANTHER" id="PTHR14091:SF0">
    <property type="entry name" value="PERIODIC TRYPTOPHAN PROTEIN 1 HOMOLOG"/>
    <property type="match status" value="1"/>
</dbReference>
<feature type="repeat" description="WD" evidence="4">
    <location>
        <begin position="278"/>
        <end position="313"/>
    </location>
</feature>
<dbReference type="Proteomes" id="UP000019384">
    <property type="component" value="Unassembled WGS sequence"/>
</dbReference>
<gene>
    <name evidence="6" type="ORF">KUCA_T00005817001</name>
</gene>
<reference evidence="6" key="1">
    <citation type="submission" date="2013-12" db="EMBL/GenBank/DDBJ databases">
        <authorList>
            <person name="Genoscope - CEA"/>
        </authorList>
    </citation>
    <scope>NUCLEOTIDE SEQUENCE</scope>
    <source>
        <strain evidence="6">CBS 1993</strain>
    </source>
</reference>
<dbReference type="PROSITE" id="PS50294">
    <property type="entry name" value="WD_REPEATS_REGION"/>
    <property type="match status" value="1"/>
</dbReference>
<feature type="region of interest" description="Disordered" evidence="5">
    <location>
        <begin position="99"/>
        <end position="125"/>
    </location>
</feature>
<evidence type="ECO:0000313" key="7">
    <source>
        <dbReference type="Proteomes" id="UP000019384"/>
    </source>
</evidence>
<keyword evidence="2 4" id="KW-0853">WD repeat</keyword>
<dbReference type="Pfam" id="PF00400">
    <property type="entry name" value="WD40"/>
    <property type="match status" value="2"/>
</dbReference>
<dbReference type="EMBL" id="HG793131">
    <property type="protein sequence ID" value="CDK29823.1"/>
    <property type="molecule type" value="Genomic_DNA"/>
</dbReference>
<reference evidence="6" key="2">
    <citation type="submission" date="2014-02" db="EMBL/GenBank/DDBJ databases">
        <title>Complete DNA sequence of /Kuraishia capsulata/ illustrates novel genomic features among budding yeasts (/Saccharomycotina/).</title>
        <authorList>
            <person name="Morales L."/>
            <person name="Noel B."/>
            <person name="Porcel B."/>
            <person name="Marcet-Houben M."/>
            <person name="Hullo M-F."/>
            <person name="Sacerdot C."/>
            <person name="Tekaia F."/>
            <person name="Leh-Louis V."/>
            <person name="Despons L."/>
            <person name="Khanna V."/>
            <person name="Aury J-M."/>
            <person name="Barbe V."/>
            <person name="Couloux A."/>
            <person name="Labadie K."/>
            <person name="Pelletier E."/>
            <person name="Souciet J-L."/>
            <person name="Boekhout T."/>
            <person name="Gabaldon T."/>
            <person name="Wincker P."/>
            <person name="Dujon B."/>
        </authorList>
    </citation>
    <scope>NUCLEOTIDE SEQUENCE</scope>
    <source>
        <strain evidence="6">CBS 1993</strain>
    </source>
</reference>
<dbReference type="RefSeq" id="XP_022461806.1">
    <property type="nucleotide sequence ID" value="XM_022602808.1"/>
</dbReference>
<dbReference type="AlphaFoldDB" id="W6MTN0"/>
<evidence type="ECO:0000256" key="5">
    <source>
        <dbReference type="SAM" id="MobiDB-lite"/>
    </source>
</evidence>
<evidence type="ECO:0000313" key="6">
    <source>
        <dbReference type="EMBL" id="CDK29823.1"/>
    </source>
</evidence>
<protein>
    <submittedName>
        <fullName evidence="6">Uncharacterized protein</fullName>
    </submittedName>
</protein>
<evidence type="ECO:0000256" key="3">
    <source>
        <dbReference type="ARBA" id="ARBA00022737"/>
    </source>
</evidence>
<dbReference type="InterPro" id="IPR019775">
    <property type="entry name" value="WD40_repeat_CS"/>
</dbReference>
<dbReference type="HOGENOM" id="CLU_023867_0_1_1"/>
<dbReference type="InterPro" id="IPR036322">
    <property type="entry name" value="WD40_repeat_dom_sf"/>
</dbReference>
<proteinExistence type="predicted"/>
<dbReference type="GeneID" id="34523194"/>
<dbReference type="GO" id="GO:0006364">
    <property type="term" value="P:rRNA processing"/>
    <property type="evidence" value="ECO:0007669"/>
    <property type="project" value="EnsemblFungi"/>
</dbReference>
<dbReference type="SUPFAM" id="SSF50978">
    <property type="entry name" value="WD40 repeat-like"/>
    <property type="match status" value="1"/>
</dbReference>
<evidence type="ECO:0000256" key="4">
    <source>
        <dbReference type="PROSITE-ProRule" id="PRU00221"/>
    </source>
</evidence>
<keyword evidence="3" id="KW-0677">Repeat</keyword>
<dbReference type="PROSITE" id="PS50082">
    <property type="entry name" value="WD_REPEATS_2"/>
    <property type="match status" value="2"/>
</dbReference>
<keyword evidence="7" id="KW-1185">Reference proteome</keyword>
<dbReference type="Gene3D" id="2.130.10.10">
    <property type="entry name" value="YVTN repeat-like/Quinoprotein amine dehydrogenase"/>
    <property type="match status" value="2"/>
</dbReference>
<keyword evidence="1" id="KW-0597">Phosphoprotein</keyword>